<sequence length="131" mass="14900">MESNRALAVATYVEIRRTMARLMEELPKLRKLAQKKVKGLSPEELETRSDLVFALPERIPDGTETAAKKAGEWGTSTSHKNIKFDSSDGNFDSEFFQQVRSSWNFCIDLILLCIVLGIAFYLNKYSLCLFT</sequence>
<organism evidence="2 3">
    <name type="scientific">Malus baccata</name>
    <name type="common">Siberian crab apple</name>
    <name type="synonym">Pyrus baccata</name>
    <dbReference type="NCBI Taxonomy" id="106549"/>
    <lineage>
        <taxon>Eukaryota</taxon>
        <taxon>Viridiplantae</taxon>
        <taxon>Streptophyta</taxon>
        <taxon>Embryophyta</taxon>
        <taxon>Tracheophyta</taxon>
        <taxon>Spermatophyta</taxon>
        <taxon>Magnoliopsida</taxon>
        <taxon>eudicotyledons</taxon>
        <taxon>Gunneridae</taxon>
        <taxon>Pentapetalae</taxon>
        <taxon>rosids</taxon>
        <taxon>fabids</taxon>
        <taxon>Rosales</taxon>
        <taxon>Rosaceae</taxon>
        <taxon>Amygdaloideae</taxon>
        <taxon>Maleae</taxon>
        <taxon>Malus</taxon>
    </lineage>
</organism>
<dbReference type="STRING" id="106549.A0A540MP99"/>
<proteinExistence type="predicted"/>
<reference evidence="2 3" key="1">
    <citation type="journal article" date="2019" name="G3 (Bethesda)">
        <title>Sequencing of a Wild Apple (Malus baccata) Genome Unravels the Differences Between Cultivated and Wild Apple Species Regarding Disease Resistance and Cold Tolerance.</title>
        <authorList>
            <person name="Chen X."/>
        </authorList>
    </citation>
    <scope>NUCLEOTIDE SEQUENCE [LARGE SCALE GENOMIC DNA]</scope>
    <source>
        <strain evidence="3">cv. Shandingzi</strain>
        <tissue evidence="2">Leaves</tissue>
    </source>
</reference>
<gene>
    <name evidence="2" type="ORF">C1H46_013748</name>
</gene>
<protein>
    <submittedName>
        <fullName evidence="2">Uncharacterized protein</fullName>
    </submittedName>
</protein>
<comment type="caution">
    <text evidence="2">The sequence shown here is derived from an EMBL/GenBank/DDBJ whole genome shotgun (WGS) entry which is preliminary data.</text>
</comment>
<dbReference type="Proteomes" id="UP000315295">
    <property type="component" value="Unassembled WGS sequence"/>
</dbReference>
<evidence type="ECO:0000256" key="1">
    <source>
        <dbReference type="SAM" id="Phobius"/>
    </source>
</evidence>
<name>A0A540MP99_MALBA</name>
<keyword evidence="3" id="KW-1185">Reference proteome</keyword>
<feature type="transmembrane region" description="Helical" evidence="1">
    <location>
        <begin position="103"/>
        <end position="122"/>
    </location>
</feature>
<keyword evidence="1" id="KW-0812">Transmembrane</keyword>
<keyword evidence="1" id="KW-0472">Membrane</keyword>
<dbReference type="EMBL" id="VIEB01000209">
    <property type="protein sequence ID" value="TQE00621.1"/>
    <property type="molecule type" value="Genomic_DNA"/>
</dbReference>
<keyword evidence="1" id="KW-1133">Transmembrane helix</keyword>
<evidence type="ECO:0000313" key="2">
    <source>
        <dbReference type="EMBL" id="TQE00621.1"/>
    </source>
</evidence>
<evidence type="ECO:0000313" key="3">
    <source>
        <dbReference type="Proteomes" id="UP000315295"/>
    </source>
</evidence>
<dbReference type="AlphaFoldDB" id="A0A540MP99"/>
<accession>A0A540MP99</accession>